<feature type="transmembrane region" description="Helical" evidence="8">
    <location>
        <begin position="760"/>
        <end position="783"/>
    </location>
</feature>
<dbReference type="InterPro" id="IPR015943">
    <property type="entry name" value="WD40/YVTN_repeat-like_dom_sf"/>
</dbReference>
<dbReference type="Gene3D" id="1.10.10.60">
    <property type="entry name" value="Homeodomain-like"/>
    <property type="match status" value="2"/>
</dbReference>
<dbReference type="Pfam" id="PF07495">
    <property type="entry name" value="Y_Y_Y"/>
    <property type="match status" value="1"/>
</dbReference>
<dbReference type="PROSITE" id="PS50110">
    <property type="entry name" value="RESPONSE_REGULATORY"/>
    <property type="match status" value="1"/>
</dbReference>
<dbReference type="Pfam" id="PF00512">
    <property type="entry name" value="HisKA"/>
    <property type="match status" value="1"/>
</dbReference>
<dbReference type="SMART" id="SM00342">
    <property type="entry name" value="HTH_ARAC"/>
    <property type="match status" value="1"/>
</dbReference>
<dbReference type="InterPro" id="IPR005467">
    <property type="entry name" value="His_kinase_dom"/>
</dbReference>
<dbReference type="Pfam" id="PF00072">
    <property type="entry name" value="Response_reg"/>
    <property type="match status" value="1"/>
</dbReference>
<dbReference type="GO" id="GO:0000155">
    <property type="term" value="F:phosphorelay sensor kinase activity"/>
    <property type="evidence" value="ECO:0007669"/>
    <property type="project" value="InterPro"/>
</dbReference>
<dbReference type="SUPFAM" id="SSF55874">
    <property type="entry name" value="ATPase domain of HSP90 chaperone/DNA topoisomerase II/histidine kinase"/>
    <property type="match status" value="1"/>
</dbReference>
<dbReference type="InterPro" id="IPR004358">
    <property type="entry name" value="Sig_transdc_His_kin-like_C"/>
</dbReference>
<dbReference type="SUPFAM" id="SSF46689">
    <property type="entry name" value="Homeodomain-like"/>
    <property type="match status" value="1"/>
</dbReference>
<reference evidence="13 14" key="1">
    <citation type="submission" date="2019-11" db="EMBL/GenBank/DDBJ databases">
        <title>Draft genome sequence of Labilibaculum sp. strain SYP isolated from Black Sea.</title>
        <authorList>
            <person name="Yadav S."/>
            <person name="Villanueva L."/>
        </authorList>
    </citation>
    <scope>NUCLEOTIDE SEQUENCE [LARGE SCALE GENOMIC DNA]</scope>
    <source>
        <strain evidence="13 14">44</strain>
    </source>
</reference>
<feature type="domain" description="Response regulatory" evidence="11">
    <location>
        <begin position="1058"/>
        <end position="1173"/>
    </location>
</feature>
<dbReference type="InterPro" id="IPR018060">
    <property type="entry name" value="HTH_AraC"/>
</dbReference>
<dbReference type="EMBL" id="WOTW01000003">
    <property type="protein sequence ID" value="MUP36709.1"/>
    <property type="molecule type" value="Genomic_DNA"/>
</dbReference>
<dbReference type="Pfam" id="PF07494">
    <property type="entry name" value="Reg_prop"/>
    <property type="match status" value="3"/>
</dbReference>
<dbReference type="SMART" id="SM00388">
    <property type="entry name" value="HisKA"/>
    <property type="match status" value="1"/>
</dbReference>
<dbReference type="InterPro" id="IPR011006">
    <property type="entry name" value="CheY-like_superfamily"/>
</dbReference>
<evidence type="ECO:0000256" key="2">
    <source>
        <dbReference type="ARBA" id="ARBA00012438"/>
    </source>
</evidence>
<protein>
    <recommendedName>
        <fullName evidence="2">histidine kinase</fullName>
        <ecNumber evidence="2">2.7.13.3</ecNumber>
    </recommendedName>
</protein>
<feature type="domain" description="Histidine kinase" evidence="10">
    <location>
        <begin position="799"/>
        <end position="1016"/>
    </location>
</feature>
<evidence type="ECO:0000256" key="4">
    <source>
        <dbReference type="ARBA" id="ARBA00023015"/>
    </source>
</evidence>
<evidence type="ECO:0000259" key="9">
    <source>
        <dbReference type="PROSITE" id="PS01124"/>
    </source>
</evidence>
<dbReference type="InterPro" id="IPR036890">
    <property type="entry name" value="HATPase_C_sf"/>
</dbReference>
<evidence type="ECO:0000256" key="7">
    <source>
        <dbReference type="PROSITE-ProRule" id="PRU00169"/>
    </source>
</evidence>
<dbReference type="CDD" id="cd00082">
    <property type="entry name" value="HisKA"/>
    <property type="match status" value="1"/>
</dbReference>
<feature type="modified residue" description="4-aspartylphosphate" evidence="7">
    <location>
        <position position="1106"/>
    </location>
</feature>
<keyword evidence="4" id="KW-0805">Transcription regulation</keyword>
<keyword evidence="8" id="KW-0812">Transmembrane</keyword>
<dbReference type="PANTHER" id="PTHR43547:SF2">
    <property type="entry name" value="HYBRID SIGNAL TRANSDUCTION HISTIDINE KINASE C"/>
    <property type="match status" value="1"/>
</dbReference>
<dbReference type="SMART" id="SM00387">
    <property type="entry name" value="HATPase_c"/>
    <property type="match status" value="1"/>
</dbReference>
<dbReference type="Gene3D" id="3.30.565.10">
    <property type="entry name" value="Histidine kinase-like ATPase, C-terminal domain"/>
    <property type="match status" value="1"/>
</dbReference>
<dbReference type="SUPFAM" id="SSF63829">
    <property type="entry name" value="Calcium-dependent phosphotriesterase"/>
    <property type="match status" value="3"/>
</dbReference>
<keyword evidence="6" id="KW-0804">Transcription</keyword>
<dbReference type="Pfam" id="PF12833">
    <property type="entry name" value="HTH_18"/>
    <property type="match status" value="1"/>
</dbReference>
<dbReference type="PROSITE" id="PS00041">
    <property type="entry name" value="HTH_ARAC_FAMILY_1"/>
    <property type="match status" value="1"/>
</dbReference>
<dbReference type="InterPro" id="IPR009057">
    <property type="entry name" value="Homeodomain-like_sf"/>
</dbReference>
<evidence type="ECO:0000256" key="6">
    <source>
        <dbReference type="ARBA" id="ARBA00023163"/>
    </source>
</evidence>
<dbReference type="GO" id="GO:0043565">
    <property type="term" value="F:sequence-specific DNA binding"/>
    <property type="evidence" value="ECO:0007669"/>
    <property type="project" value="InterPro"/>
</dbReference>
<keyword evidence="5" id="KW-0238">DNA-binding</keyword>
<comment type="caution">
    <text evidence="12">The sequence shown here is derived from an EMBL/GenBank/DDBJ whole genome shotgun (WGS) entry which is preliminary data.</text>
</comment>
<keyword evidence="8" id="KW-1133">Transmembrane helix</keyword>
<feature type="domain" description="HTH araC/xylS-type" evidence="9">
    <location>
        <begin position="1207"/>
        <end position="1304"/>
    </location>
</feature>
<dbReference type="PROSITE" id="PS01124">
    <property type="entry name" value="HTH_ARAC_FAMILY_2"/>
    <property type="match status" value="1"/>
</dbReference>
<evidence type="ECO:0000256" key="1">
    <source>
        <dbReference type="ARBA" id="ARBA00000085"/>
    </source>
</evidence>
<dbReference type="OrthoDB" id="717811at2"/>
<dbReference type="Gene3D" id="2.60.40.10">
    <property type="entry name" value="Immunoglobulins"/>
    <property type="match status" value="1"/>
</dbReference>
<keyword evidence="3 7" id="KW-0597">Phosphoprotein</keyword>
<evidence type="ECO:0000313" key="15">
    <source>
        <dbReference type="Proteomes" id="UP000462449"/>
    </source>
</evidence>
<dbReference type="Pfam" id="PF02518">
    <property type="entry name" value="HATPase_c"/>
    <property type="match status" value="1"/>
</dbReference>
<gene>
    <name evidence="13" type="ORF">DWB62_002655</name>
    <name evidence="12" type="ORF">GNY23_02655</name>
</gene>
<dbReference type="SUPFAM" id="SSF47384">
    <property type="entry name" value="Homodimeric domain of signal transducing histidine kinase"/>
    <property type="match status" value="1"/>
</dbReference>
<organism evidence="12 15">
    <name type="scientific">Labilibaculum euxinus</name>
    <dbReference type="NCBI Taxonomy" id="2686357"/>
    <lineage>
        <taxon>Bacteria</taxon>
        <taxon>Pseudomonadati</taxon>
        <taxon>Bacteroidota</taxon>
        <taxon>Bacteroidia</taxon>
        <taxon>Marinilabiliales</taxon>
        <taxon>Marinifilaceae</taxon>
        <taxon>Labilibaculum</taxon>
    </lineage>
</organism>
<dbReference type="InterPro" id="IPR036097">
    <property type="entry name" value="HisK_dim/P_sf"/>
</dbReference>
<evidence type="ECO:0000313" key="12">
    <source>
        <dbReference type="EMBL" id="MUP36709.1"/>
    </source>
</evidence>
<dbReference type="InterPro" id="IPR003594">
    <property type="entry name" value="HATPase_dom"/>
</dbReference>
<accession>A0A7M4D230</accession>
<dbReference type="InterPro" id="IPR011110">
    <property type="entry name" value="Reg_prop"/>
</dbReference>
<dbReference type="InterPro" id="IPR013783">
    <property type="entry name" value="Ig-like_fold"/>
</dbReference>
<dbReference type="RefSeq" id="WP_156194612.1">
    <property type="nucleotide sequence ID" value="NZ_QTZN02000003.1"/>
</dbReference>
<dbReference type="CDD" id="cd17574">
    <property type="entry name" value="REC_OmpR"/>
    <property type="match status" value="1"/>
</dbReference>
<keyword evidence="14" id="KW-1185">Reference proteome</keyword>
<dbReference type="InterPro" id="IPR011123">
    <property type="entry name" value="Y_Y_Y"/>
</dbReference>
<proteinExistence type="predicted"/>
<keyword evidence="8" id="KW-0472">Membrane</keyword>
<evidence type="ECO:0000259" key="11">
    <source>
        <dbReference type="PROSITE" id="PS50110"/>
    </source>
</evidence>
<dbReference type="SUPFAM" id="SSF52172">
    <property type="entry name" value="CheY-like"/>
    <property type="match status" value="1"/>
</dbReference>
<dbReference type="Proteomes" id="UP000462449">
    <property type="component" value="Unassembled WGS sequence"/>
</dbReference>
<dbReference type="PANTHER" id="PTHR43547">
    <property type="entry name" value="TWO-COMPONENT HISTIDINE KINASE"/>
    <property type="match status" value="1"/>
</dbReference>
<dbReference type="EMBL" id="QTZN02000003">
    <property type="protein sequence ID" value="MVB05914.1"/>
    <property type="molecule type" value="Genomic_DNA"/>
</dbReference>
<name>A0A7M4D230_9BACT</name>
<evidence type="ECO:0000256" key="5">
    <source>
        <dbReference type="ARBA" id="ARBA00023125"/>
    </source>
</evidence>
<evidence type="ECO:0000256" key="8">
    <source>
        <dbReference type="SAM" id="Phobius"/>
    </source>
</evidence>
<evidence type="ECO:0000313" key="14">
    <source>
        <dbReference type="Proteomes" id="UP000285951"/>
    </source>
</evidence>
<dbReference type="EC" id="2.7.13.3" evidence="2"/>
<sequence>MRLRKLIFVFFFIYELSFGVFNAIGINEVQFFNLNETYGLSFRETNKACSDDDGFIWISSKMGIVRYSHDDIRTYQLPFETVDILTVSLVYEKAGLYSYTNNGQIFKYNKVKDEFELVINISKQLGNNYISIDEMLVDSFGNLWLASTFGLYFYNKESGLKIVGAVEAVQSLVWYDSKQFVYSVNGTIKFFNTIDFSSEEYYSFAKPTNYAVTCLYYDHGLNRLWIGTMADGLFYLKEENGHFNLLGTDSIPNQPILDIERNSESTLLIGIDGQGVWEISGDNGKVINIFKEDVDNSSSLQGNGVYDIFCDKNKRVWVCTYSGGVSYYDQENSNVTKIIHVANNSNSLANDCVNSVFEDRDGNIWFATNNGISYLNVNSNQWKTYYYNNKEHAQVFLSLCQDEKGRIWAGSYSSGVYIIDPKTGIELAHYSQEETNVEFANNFVFNILKDSAGDIWIGGVRGALICYKSAEDRFVSFKNITVNVMREFNSDKLLIGTTNSLILFDKNSGSTESLVEGYLVYDIFLRDNVAWLCTSGDGIIKYNLLTKEKEQISVDSGLTTNFVNSIEYLNGFFWIGTEKGICRLNEKDNTVVTFSSLHNLNNVSYNKNSHFRLSSGKLIWGTNKGALIFDPDQIALQKYNGKIFYQELTVAGRSVRESSDIKLESPLDSLQELFLKHYQNTISLELIPIGVTSSGAKFSWKIEGLDKYWSKPGNNRILSYSNLQSGEYTLRVRMYDSSMADIIDERFISLKIIPPYWNTWWFKLLVLIVIGGFSVFMFKYYIYRLKKNHSEEKINFFANTAHDIRTSLTLINGPIEELNKEPDLSAKALHYLFLATDQTHRLLKVVTQLMDFQKVDVKKEKPFLLMSDIVKVVENRVMMFESYAKSKNIAIKFESNVSTFTTAFDEVMIEKVVDNLISNSVKYSFENAPILVKLNCTKSKWILEVKDRGLGISKIAQKQLFKEFYRGENAINSKVIGSGIGLLLVKNYVDLHGGKVICSSQENIGSTFQVVLPIIETDKFKENKPISNKTLINPEYIGKDLNKELLDVIEPSVDSKMKVLIVEDNDYLQEFLKLALASSFQIFLAADGKQAWKVIVKEFPDLVVSDILMPNMNGYELCRKIKSTYETSHIPIILLTALSDKAQQLKGLGLGADDYITKPFDVTLLQQKIRTIIQNREVARDKALKTINLNDECVQIYDNQLNEQFVKQMVEVVRENISNSNFSKNDFASKMNVSPSLLYKKVKSLTNQSPTDFIKSIRLDYSLTLLQSKKYSITEISELSGFATVGYYSTVFRKYYGKSPSQIF</sequence>
<dbReference type="PROSITE" id="PS50109">
    <property type="entry name" value="HIS_KIN"/>
    <property type="match status" value="1"/>
</dbReference>
<comment type="catalytic activity">
    <reaction evidence="1">
        <text>ATP + protein L-histidine = ADP + protein N-phospho-L-histidine.</text>
        <dbReference type="EC" id="2.7.13.3"/>
    </reaction>
</comment>
<evidence type="ECO:0000259" key="10">
    <source>
        <dbReference type="PROSITE" id="PS50109"/>
    </source>
</evidence>
<dbReference type="Gene3D" id="3.40.50.2300">
    <property type="match status" value="1"/>
</dbReference>
<dbReference type="InterPro" id="IPR018062">
    <property type="entry name" value="HTH_AraC-typ_CS"/>
</dbReference>
<reference evidence="12 15" key="2">
    <citation type="submission" date="2019-12" db="EMBL/GenBank/DDBJ databases">
        <title>Draft genome sequence of Labilibaculum sp. strain 44 isolated from deep waters of Black Sea.</title>
        <authorList>
            <person name="Yadav S."/>
            <person name="Villanueva L."/>
        </authorList>
    </citation>
    <scope>NUCLEOTIDE SEQUENCE [LARGE SCALE GENOMIC DNA]</scope>
    <source>
        <strain evidence="12 15">44</strain>
    </source>
</reference>
<dbReference type="InterPro" id="IPR001789">
    <property type="entry name" value="Sig_transdc_resp-reg_receiver"/>
</dbReference>
<dbReference type="Proteomes" id="UP000285951">
    <property type="component" value="Unassembled WGS sequence"/>
</dbReference>
<evidence type="ECO:0000313" key="13">
    <source>
        <dbReference type="EMBL" id="MVB05914.1"/>
    </source>
</evidence>
<dbReference type="Gene3D" id="2.130.10.10">
    <property type="entry name" value="YVTN repeat-like/Quinoprotein amine dehydrogenase"/>
    <property type="match status" value="2"/>
</dbReference>
<dbReference type="Gene3D" id="1.10.287.130">
    <property type="match status" value="1"/>
</dbReference>
<dbReference type="SMART" id="SM00448">
    <property type="entry name" value="REC"/>
    <property type="match status" value="1"/>
</dbReference>
<dbReference type="PRINTS" id="PR00344">
    <property type="entry name" value="BCTRLSENSOR"/>
</dbReference>
<dbReference type="GO" id="GO:0003700">
    <property type="term" value="F:DNA-binding transcription factor activity"/>
    <property type="evidence" value="ECO:0007669"/>
    <property type="project" value="InterPro"/>
</dbReference>
<dbReference type="InterPro" id="IPR003661">
    <property type="entry name" value="HisK_dim/P_dom"/>
</dbReference>
<evidence type="ECO:0000256" key="3">
    <source>
        <dbReference type="ARBA" id="ARBA00022553"/>
    </source>
</evidence>